<dbReference type="Pfam" id="PF07963">
    <property type="entry name" value="N_methyl"/>
    <property type="match status" value="1"/>
</dbReference>
<comment type="subcellular location">
    <subcellularLocation>
        <location evidence="1">Membrane</location>
        <topology evidence="1">Single-pass membrane protein</topology>
    </subcellularLocation>
</comment>
<dbReference type="PANTHER" id="PTHR30093">
    <property type="entry name" value="GENERAL SECRETION PATHWAY PROTEIN G"/>
    <property type="match status" value="1"/>
</dbReference>
<dbReference type="SUPFAM" id="SSF54523">
    <property type="entry name" value="Pili subunits"/>
    <property type="match status" value="1"/>
</dbReference>
<comment type="caution">
    <text evidence="8">The sequence shown here is derived from an EMBL/GenBank/DDBJ whole genome shotgun (WGS) entry which is preliminary data.</text>
</comment>
<dbReference type="RefSeq" id="WP_118237967.1">
    <property type="nucleotide sequence ID" value="NZ_QRHN01000018.1"/>
</dbReference>
<evidence type="ECO:0000256" key="1">
    <source>
        <dbReference type="ARBA" id="ARBA00004167"/>
    </source>
</evidence>
<protein>
    <submittedName>
        <fullName evidence="8">Prepilin-type N-terminal cleavage/methylation domain-containing protein</fullName>
    </submittedName>
</protein>
<evidence type="ECO:0000256" key="2">
    <source>
        <dbReference type="ARBA" id="ARBA00022481"/>
    </source>
</evidence>
<keyword evidence="4 7" id="KW-1133">Transmembrane helix</keyword>
<evidence type="ECO:0000256" key="6">
    <source>
        <dbReference type="SAM" id="MobiDB-lite"/>
    </source>
</evidence>
<evidence type="ECO:0000313" key="9">
    <source>
        <dbReference type="Proteomes" id="UP000285666"/>
    </source>
</evidence>
<dbReference type="NCBIfam" id="TIGR02532">
    <property type="entry name" value="IV_pilin_GFxxxE"/>
    <property type="match status" value="1"/>
</dbReference>
<dbReference type="InterPro" id="IPR045584">
    <property type="entry name" value="Pilin-like"/>
</dbReference>
<gene>
    <name evidence="8" type="ORF">DW658_12480</name>
</gene>
<sequence length="148" mass="16052">MFKKLKEKKGFTLVELIVVLVILAILAALLIPALTGYIDKAKNKSVIAETRQTVMAAQTLYDEEYAKVKTGGTVSFGSEDGDKKIALATVAKLAEVDTANVISIAVDKDKNKISELVYDNGQKKCTYKPADSATNTDGDYNVETSTRK</sequence>
<feature type="region of interest" description="Disordered" evidence="6">
    <location>
        <begin position="128"/>
        <end position="148"/>
    </location>
</feature>
<dbReference type="Proteomes" id="UP000285666">
    <property type="component" value="Unassembled WGS sequence"/>
</dbReference>
<evidence type="ECO:0000256" key="3">
    <source>
        <dbReference type="ARBA" id="ARBA00022692"/>
    </source>
</evidence>
<dbReference type="InterPro" id="IPR012902">
    <property type="entry name" value="N_methyl_site"/>
</dbReference>
<feature type="compositionally biased region" description="Polar residues" evidence="6">
    <location>
        <begin position="132"/>
        <end position="148"/>
    </location>
</feature>
<evidence type="ECO:0000256" key="7">
    <source>
        <dbReference type="SAM" id="Phobius"/>
    </source>
</evidence>
<feature type="transmembrane region" description="Helical" evidence="7">
    <location>
        <begin position="12"/>
        <end position="34"/>
    </location>
</feature>
<keyword evidence="2" id="KW-0488">Methylation</keyword>
<accession>A0A414Q8B4</accession>
<proteinExistence type="predicted"/>
<dbReference type="AlphaFoldDB" id="A0A414Q8B4"/>
<dbReference type="PANTHER" id="PTHR30093:SF44">
    <property type="entry name" value="TYPE II SECRETION SYSTEM CORE PROTEIN G"/>
    <property type="match status" value="1"/>
</dbReference>
<dbReference type="PROSITE" id="PS00409">
    <property type="entry name" value="PROKAR_NTER_METHYL"/>
    <property type="match status" value="1"/>
</dbReference>
<evidence type="ECO:0000313" key="8">
    <source>
        <dbReference type="EMBL" id="RHF77030.1"/>
    </source>
</evidence>
<evidence type="ECO:0000256" key="4">
    <source>
        <dbReference type="ARBA" id="ARBA00022989"/>
    </source>
</evidence>
<name>A0A414Q8B4_9FIRM</name>
<evidence type="ECO:0000256" key="5">
    <source>
        <dbReference type="ARBA" id="ARBA00023136"/>
    </source>
</evidence>
<dbReference type="EMBL" id="QRHN01000018">
    <property type="protein sequence ID" value="RHF77030.1"/>
    <property type="molecule type" value="Genomic_DNA"/>
</dbReference>
<keyword evidence="5 7" id="KW-0472">Membrane</keyword>
<reference evidence="8 9" key="1">
    <citation type="submission" date="2018-08" db="EMBL/GenBank/DDBJ databases">
        <title>A genome reference for cultivated species of the human gut microbiota.</title>
        <authorList>
            <person name="Zou Y."/>
            <person name="Xue W."/>
            <person name="Luo G."/>
        </authorList>
    </citation>
    <scope>NUCLEOTIDE SEQUENCE [LARGE SCALE GENOMIC DNA]</scope>
    <source>
        <strain evidence="8 9">AM23-7AC</strain>
    </source>
</reference>
<dbReference type="GO" id="GO:0016020">
    <property type="term" value="C:membrane"/>
    <property type="evidence" value="ECO:0007669"/>
    <property type="project" value="UniProtKB-SubCell"/>
</dbReference>
<dbReference type="Gene3D" id="3.30.700.10">
    <property type="entry name" value="Glycoprotein, Type 4 Pilin"/>
    <property type="match status" value="1"/>
</dbReference>
<keyword evidence="3 7" id="KW-0812">Transmembrane</keyword>
<organism evidence="8 9">
    <name type="scientific">Dorea formicigenerans</name>
    <dbReference type="NCBI Taxonomy" id="39486"/>
    <lineage>
        <taxon>Bacteria</taxon>
        <taxon>Bacillati</taxon>
        <taxon>Bacillota</taxon>
        <taxon>Clostridia</taxon>
        <taxon>Lachnospirales</taxon>
        <taxon>Lachnospiraceae</taxon>
        <taxon>Dorea</taxon>
    </lineage>
</organism>